<dbReference type="NCBIfam" id="TIGR00502">
    <property type="entry name" value="nagB"/>
    <property type="match status" value="1"/>
</dbReference>
<accession>A0A2K8SCP4</accession>
<dbReference type="Pfam" id="PF01182">
    <property type="entry name" value="Glucosamine_iso"/>
    <property type="match status" value="1"/>
</dbReference>
<dbReference type="OrthoDB" id="9791139at2"/>
<name>A0A2K8SCP4_9MOLU</name>
<dbReference type="PROSITE" id="PS01161">
    <property type="entry name" value="GLC_GALNAC_ISOMERASE"/>
    <property type="match status" value="1"/>
</dbReference>
<dbReference type="GO" id="GO:0042802">
    <property type="term" value="F:identical protein binding"/>
    <property type="evidence" value="ECO:0007669"/>
    <property type="project" value="TreeGrafter"/>
</dbReference>
<evidence type="ECO:0000313" key="7">
    <source>
        <dbReference type="Proteomes" id="UP000231823"/>
    </source>
</evidence>
<dbReference type="GO" id="GO:0019262">
    <property type="term" value="P:N-acetylneuraminate catabolic process"/>
    <property type="evidence" value="ECO:0007669"/>
    <property type="project" value="UniProtKB-UniRule"/>
</dbReference>
<dbReference type="GO" id="GO:0005737">
    <property type="term" value="C:cytoplasm"/>
    <property type="evidence" value="ECO:0007669"/>
    <property type="project" value="TreeGrafter"/>
</dbReference>
<dbReference type="InterPro" id="IPR018321">
    <property type="entry name" value="Glucosamine6P_isomerase_CS"/>
</dbReference>
<evidence type="ECO:0000256" key="3">
    <source>
        <dbReference type="ARBA" id="ARBA00023277"/>
    </source>
</evidence>
<dbReference type="Gene3D" id="3.40.50.1360">
    <property type="match status" value="1"/>
</dbReference>
<dbReference type="InterPro" id="IPR006148">
    <property type="entry name" value="Glc/Gal-6P_isomerase"/>
</dbReference>
<dbReference type="GO" id="GO:0004342">
    <property type="term" value="F:glucosamine-6-phosphate deaminase activity"/>
    <property type="evidence" value="ECO:0007669"/>
    <property type="project" value="UniProtKB-UniRule"/>
</dbReference>
<feature type="active site" description="For ring-opening step" evidence="4">
    <location>
        <position position="135"/>
    </location>
</feature>
<dbReference type="EMBL" id="CP025057">
    <property type="protein sequence ID" value="AUB31213.1"/>
    <property type="molecule type" value="Genomic_DNA"/>
</dbReference>
<dbReference type="SUPFAM" id="SSF100950">
    <property type="entry name" value="NagB/RpiA/CoA transferase-like"/>
    <property type="match status" value="1"/>
</dbReference>
<evidence type="ECO:0000313" key="6">
    <source>
        <dbReference type="EMBL" id="AUB31213.1"/>
    </source>
</evidence>
<organism evidence="6 7">
    <name type="scientific">Spiroplasma floricola 23-6</name>
    <dbReference type="NCBI Taxonomy" id="1336749"/>
    <lineage>
        <taxon>Bacteria</taxon>
        <taxon>Bacillati</taxon>
        <taxon>Mycoplasmatota</taxon>
        <taxon>Mollicutes</taxon>
        <taxon>Entomoplasmatales</taxon>
        <taxon>Spiroplasmataceae</taxon>
        <taxon>Spiroplasma</taxon>
    </lineage>
</organism>
<dbReference type="InterPro" id="IPR037171">
    <property type="entry name" value="NagB/RpiA_transferase-like"/>
</dbReference>
<keyword evidence="3 4" id="KW-0119">Carbohydrate metabolism</keyword>
<dbReference type="GO" id="GO:0006046">
    <property type="term" value="P:N-acetylglucosamine catabolic process"/>
    <property type="evidence" value="ECO:0007669"/>
    <property type="project" value="UniProtKB-UniRule"/>
</dbReference>
<dbReference type="PANTHER" id="PTHR11280:SF5">
    <property type="entry name" value="GLUCOSAMINE-6-PHOSPHATE ISOMERASE"/>
    <property type="match status" value="1"/>
</dbReference>
<dbReference type="AlphaFoldDB" id="A0A2K8SCP4"/>
<dbReference type="PANTHER" id="PTHR11280">
    <property type="entry name" value="GLUCOSAMINE-6-PHOSPHATE ISOMERASE"/>
    <property type="match status" value="1"/>
</dbReference>
<keyword evidence="2 4" id="KW-0378">Hydrolase</keyword>
<comment type="caution">
    <text evidence="4">Lacks conserved residue(s) required for the propagation of feature annotation.</text>
</comment>
<evidence type="ECO:0000259" key="5">
    <source>
        <dbReference type="Pfam" id="PF01182"/>
    </source>
</evidence>
<feature type="active site" description="For ring-opening step" evidence="4">
    <location>
        <position position="142"/>
    </location>
</feature>
<comment type="catalytic activity">
    <reaction evidence="1 4">
        <text>alpha-D-glucosamine 6-phosphate + H2O = beta-D-fructose 6-phosphate + NH4(+)</text>
        <dbReference type="Rhea" id="RHEA:12172"/>
        <dbReference type="ChEBI" id="CHEBI:15377"/>
        <dbReference type="ChEBI" id="CHEBI:28938"/>
        <dbReference type="ChEBI" id="CHEBI:57634"/>
        <dbReference type="ChEBI" id="CHEBI:75989"/>
        <dbReference type="EC" id="3.5.99.6"/>
    </reaction>
</comment>
<dbReference type="GO" id="GO:0006043">
    <property type="term" value="P:glucosamine catabolic process"/>
    <property type="evidence" value="ECO:0007669"/>
    <property type="project" value="TreeGrafter"/>
</dbReference>
<feature type="active site" description="Proton acceptor; for ring-opening step" evidence="4">
    <location>
        <position position="137"/>
    </location>
</feature>
<dbReference type="GO" id="GO:0005975">
    <property type="term" value="P:carbohydrate metabolic process"/>
    <property type="evidence" value="ECO:0007669"/>
    <property type="project" value="InterPro"/>
</dbReference>
<dbReference type="EC" id="3.5.99.6" evidence="4"/>
<sequence length="241" mass="26620">MKIIKVTDNKEAGKVVSDLILKEVKSKSNIVLGLATGSSPITTYENIISKSKEENIDWSNVTTFNLDEYKGLESTHNQSYRYFMNDKLFNHINIKMENTFVPSGMINSNEEAQKYDELILKHGGIDLQLLGLGINGHVGFNEPGSDFEGLTSIVDLTKSTIEANSRFFDNEKDVPTKAISMGLKSIMNAKKIILIATGEAKALAVKNLIEGPISKDWPCSVLLNHSDITVVIDNEASKLLK</sequence>
<protein>
    <recommendedName>
        <fullName evidence="4">Glucosamine-6-phosphate deaminase</fullName>
        <ecNumber evidence="4">3.5.99.6</ecNumber>
    </recommendedName>
    <alternativeName>
        <fullName evidence="4">GlcN6P deaminase</fullName>
        <shortName evidence="4">GNPDA</shortName>
    </alternativeName>
    <alternativeName>
        <fullName evidence="4">Glucosamine-6-phosphate isomerase</fullName>
    </alternativeName>
</protein>
<dbReference type="Proteomes" id="UP000231823">
    <property type="component" value="Chromosome"/>
</dbReference>
<comment type="pathway">
    <text evidence="4">Amino-sugar metabolism; N-acetylneuraminate degradation; D-fructose 6-phosphate from N-acetylneuraminate: step 5/5.</text>
</comment>
<reference evidence="6 7" key="1">
    <citation type="submission" date="2017-12" db="EMBL/GenBank/DDBJ databases">
        <title>Complete genome sequence of Spiroplasma floricola 23-6 (ATCC 29989).</title>
        <authorList>
            <person name="Tsai Y.-M."/>
            <person name="Wu P.-S."/>
            <person name="Lo W.-S."/>
            <person name="Kuo C.-H."/>
        </authorList>
    </citation>
    <scope>NUCLEOTIDE SEQUENCE [LARGE SCALE GENOMIC DNA]</scope>
    <source>
        <strain evidence="6 7">23-6</strain>
    </source>
</reference>
<feature type="domain" description="Glucosamine/galactosamine-6-phosphate isomerase" evidence="5">
    <location>
        <begin position="13"/>
        <end position="225"/>
    </location>
</feature>
<evidence type="ECO:0000256" key="1">
    <source>
        <dbReference type="ARBA" id="ARBA00000644"/>
    </source>
</evidence>
<dbReference type="CDD" id="cd01399">
    <property type="entry name" value="GlcN6P_deaminase"/>
    <property type="match status" value="1"/>
</dbReference>
<proteinExistence type="inferred from homology"/>
<dbReference type="HAMAP" id="MF_01241">
    <property type="entry name" value="GlcN6P_deamin"/>
    <property type="match status" value="1"/>
</dbReference>
<dbReference type="KEGG" id="sfz:SFLOR_v1c01520"/>
<evidence type="ECO:0000256" key="2">
    <source>
        <dbReference type="ARBA" id="ARBA00022801"/>
    </source>
</evidence>
<comment type="function">
    <text evidence="4">Catalyzes the reversible isomerization-deamination of glucosamine 6-phosphate (GlcN6P) to form fructose 6-phosphate (Fru6P) and ammonium ion.</text>
</comment>
<keyword evidence="7" id="KW-1185">Reference proteome</keyword>
<comment type="similarity">
    <text evidence="4">Belongs to the glucosamine/galactosamine-6-phosphate isomerase family. NagB subfamily.</text>
</comment>
<dbReference type="UniPathway" id="UPA00629">
    <property type="reaction ID" value="UER00684"/>
</dbReference>
<dbReference type="RefSeq" id="WP_100916203.1">
    <property type="nucleotide sequence ID" value="NZ_CP025057.1"/>
</dbReference>
<dbReference type="FunFam" id="3.40.50.1360:FF:000003">
    <property type="entry name" value="Glucosamine-6-phosphate deaminase"/>
    <property type="match status" value="1"/>
</dbReference>
<dbReference type="InterPro" id="IPR004547">
    <property type="entry name" value="Glucosamine6P_isomerase"/>
</dbReference>
<feature type="active site" description="Proton acceptor; for enolization step" evidence="4">
    <location>
        <position position="67"/>
    </location>
</feature>
<evidence type="ECO:0000256" key="4">
    <source>
        <dbReference type="HAMAP-Rule" id="MF_01241"/>
    </source>
</evidence>
<gene>
    <name evidence="4 6" type="primary">nagB</name>
    <name evidence="6" type="ORF">SFLOR_v1c01520</name>
</gene>